<keyword evidence="3" id="KW-0413">Isomerase</keyword>
<organism evidence="3 4">
    <name type="scientific">Alistipes hominis</name>
    <dbReference type="NCBI Taxonomy" id="2763015"/>
    <lineage>
        <taxon>Bacteria</taxon>
        <taxon>Pseudomonadati</taxon>
        <taxon>Bacteroidota</taxon>
        <taxon>Bacteroidia</taxon>
        <taxon>Bacteroidales</taxon>
        <taxon>Rikenellaceae</taxon>
        <taxon>Alistipes</taxon>
    </lineage>
</organism>
<dbReference type="GO" id="GO:0016853">
    <property type="term" value="F:isomerase activity"/>
    <property type="evidence" value="ECO:0007669"/>
    <property type="project" value="UniProtKB-KW"/>
</dbReference>
<comment type="caution">
    <text evidence="3">The sequence shown here is derived from an EMBL/GenBank/DDBJ whole genome shotgun (WGS) entry which is preliminary data.</text>
</comment>
<dbReference type="RefSeq" id="WP_055202666.1">
    <property type="nucleotide sequence ID" value="NZ_JACOOK010000002.1"/>
</dbReference>
<keyword evidence="4" id="KW-1185">Reference proteome</keyword>
<dbReference type="Proteomes" id="UP000636891">
    <property type="component" value="Unassembled WGS sequence"/>
</dbReference>
<dbReference type="InterPro" id="IPR013022">
    <property type="entry name" value="Xyl_isomerase-like_TIM-brl"/>
</dbReference>
<dbReference type="InterPro" id="IPR036237">
    <property type="entry name" value="Xyl_isomerase-like_sf"/>
</dbReference>
<gene>
    <name evidence="3" type="ORF">H8S08_04160</name>
</gene>
<dbReference type="PANTHER" id="PTHR12110">
    <property type="entry name" value="HYDROXYPYRUVATE ISOMERASE"/>
    <property type="match status" value="1"/>
</dbReference>
<keyword evidence="1" id="KW-0732">Signal</keyword>
<sequence>MKKINFITLFSAAALLLGTCTASAQFVTKHGSEDFKIGVAGFSFRNFNIDETLKMMKQMGVKYMSVKDFHLPMNSTAEQMEAFKAKLAAADVNGYILGPIYMNSKADADRAFEYVKRYGADIFIGVPAYELLPYVNEKIKEYNVRMAIHTHGPDTQTFPDAADVMAHIKDLDPRIGICIDLGHTARFGASCVNDLKKYKDRIYDIHIKDETEASKAGQTWEMGRGIMDIPAIVKTLRKIGYTGVVSLEFEKDGKNPLPGVAESIGYLRGVCDATK</sequence>
<feature type="chain" id="PRO_5046029071" evidence="1">
    <location>
        <begin position="25"/>
        <end position="275"/>
    </location>
</feature>
<proteinExistence type="predicted"/>
<name>A0ABR7CKM8_9BACT</name>
<evidence type="ECO:0000256" key="1">
    <source>
        <dbReference type="SAM" id="SignalP"/>
    </source>
</evidence>
<dbReference type="PANTHER" id="PTHR12110:SF41">
    <property type="entry name" value="INOSOSE DEHYDRATASE"/>
    <property type="match status" value="1"/>
</dbReference>
<reference evidence="3 4" key="1">
    <citation type="submission" date="2020-08" db="EMBL/GenBank/DDBJ databases">
        <title>Genome public.</title>
        <authorList>
            <person name="Liu C."/>
            <person name="Sun Q."/>
        </authorList>
    </citation>
    <scope>NUCLEOTIDE SEQUENCE [LARGE SCALE GENOMIC DNA]</scope>
    <source>
        <strain evidence="3 4">New-7</strain>
    </source>
</reference>
<evidence type="ECO:0000313" key="3">
    <source>
        <dbReference type="EMBL" id="MBC5616214.1"/>
    </source>
</evidence>
<dbReference type="EMBL" id="JACOOK010000002">
    <property type="protein sequence ID" value="MBC5616214.1"/>
    <property type="molecule type" value="Genomic_DNA"/>
</dbReference>
<dbReference type="Pfam" id="PF01261">
    <property type="entry name" value="AP_endonuc_2"/>
    <property type="match status" value="1"/>
</dbReference>
<evidence type="ECO:0000313" key="4">
    <source>
        <dbReference type="Proteomes" id="UP000636891"/>
    </source>
</evidence>
<feature type="domain" description="Xylose isomerase-like TIM barrel" evidence="2">
    <location>
        <begin position="111"/>
        <end position="268"/>
    </location>
</feature>
<feature type="signal peptide" evidence="1">
    <location>
        <begin position="1"/>
        <end position="24"/>
    </location>
</feature>
<protein>
    <submittedName>
        <fullName evidence="3">Sugar phosphate isomerase/epimerase</fullName>
    </submittedName>
</protein>
<dbReference type="Gene3D" id="3.20.20.150">
    <property type="entry name" value="Divalent-metal-dependent TIM barrel enzymes"/>
    <property type="match status" value="1"/>
</dbReference>
<accession>A0ABR7CKM8</accession>
<evidence type="ECO:0000259" key="2">
    <source>
        <dbReference type="Pfam" id="PF01261"/>
    </source>
</evidence>
<dbReference type="InterPro" id="IPR050312">
    <property type="entry name" value="IolE/XylAMocC-like"/>
</dbReference>
<dbReference type="SUPFAM" id="SSF51658">
    <property type="entry name" value="Xylose isomerase-like"/>
    <property type="match status" value="1"/>
</dbReference>